<dbReference type="Proteomes" id="UP001239257">
    <property type="component" value="Chromosome 1"/>
</dbReference>
<evidence type="ECO:0000313" key="2">
    <source>
        <dbReference type="EMBL" id="WGK80540.1"/>
    </source>
</evidence>
<proteinExistence type="predicted"/>
<dbReference type="RefSeq" id="WP_301063875.1">
    <property type="nucleotide sequence ID" value="NZ_CP118709.1"/>
</dbReference>
<feature type="compositionally biased region" description="Polar residues" evidence="1">
    <location>
        <begin position="345"/>
        <end position="361"/>
    </location>
</feature>
<dbReference type="EMBL" id="CP118709">
    <property type="protein sequence ID" value="WGK80540.1"/>
    <property type="molecule type" value="Genomic_DNA"/>
</dbReference>
<feature type="region of interest" description="Disordered" evidence="1">
    <location>
        <begin position="345"/>
        <end position="371"/>
    </location>
</feature>
<sequence length="458" mass="52217">MFVSPRSRQHLHTVYKSVDEPKRNSGEVASNHEAYEKNMQVILNTLKRHGVSFSKNYLKKERFTVSESELEGLEKIIIPHEDSFFTDLRSGEQFLMDKGRLLALAKDITKARGVKTTDFELKEVTAGKLHTKPLEGQDYEKGAPFFLSYKTKHCDFPGAVGGNYPIAEYLSNQGTSVEIFNSSGDYVGHYNIWQQDNGDFCIGTIAMIDNHGYSQFSHKELRQLILTQGISLLQNNERAQRVSIGMGGHNLRNMFPSKFAKNTDGFFTLGELRHADLSSVCQDKINHLERITDYEVRKKSPVITGQNEIGMMPDQRKDFKNALVVVDRNKLEGRTNILENIEQTKNQPSSNATIEEQSVSRKSQRKKAYKNKMNQRALIEELLKKQSIQECECSLVEVNGMHALLRVDNPSNRKQIKQRLQKAQGLQVENGLRYDELRVQLPYVTELSVRDPNRSSGT</sequence>
<organism evidence="2 3">
    <name type="scientific">Vibrio aestuarianus</name>
    <dbReference type="NCBI Taxonomy" id="28171"/>
    <lineage>
        <taxon>Bacteria</taxon>
        <taxon>Pseudomonadati</taxon>
        <taxon>Pseudomonadota</taxon>
        <taxon>Gammaproteobacteria</taxon>
        <taxon>Vibrionales</taxon>
        <taxon>Vibrionaceae</taxon>
        <taxon>Vibrio</taxon>
    </lineage>
</organism>
<gene>
    <name evidence="2" type="ORF">PYE51_07610</name>
</gene>
<reference evidence="2" key="1">
    <citation type="submission" date="2022-02" db="EMBL/GenBank/DDBJ databases">
        <title>Emergence and expansion in Europe of a Vibrio aestuarianus clonal complex pathogenic for oysters.</title>
        <authorList>
            <person name="Mesnil A."/>
            <person name="Travers M.-A."/>
        </authorList>
    </citation>
    <scope>NUCLEOTIDE SEQUENCE</scope>
    <source>
        <strain evidence="2">U29</strain>
    </source>
</reference>
<accession>A0AAX3U1U1</accession>
<dbReference type="AlphaFoldDB" id="A0AAX3U1U1"/>
<protein>
    <submittedName>
        <fullName evidence="2">Uncharacterized protein</fullName>
    </submittedName>
</protein>
<evidence type="ECO:0000256" key="1">
    <source>
        <dbReference type="SAM" id="MobiDB-lite"/>
    </source>
</evidence>
<evidence type="ECO:0000313" key="3">
    <source>
        <dbReference type="Proteomes" id="UP001239257"/>
    </source>
</evidence>
<name>A0AAX3U1U1_9VIBR</name>